<dbReference type="InterPro" id="IPR008179">
    <property type="entry name" value="HisE"/>
</dbReference>
<evidence type="ECO:0000256" key="3">
    <source>
        <dbReference type="ARBA" id="ARBA00005204"/>
    </source>
</evidence>
<evidence type="ECO:0000256" key="9">
    <source>
        <dbReference type="ARBA" id="ARBA00022741"/>
    </source>
</evidence>
<keyword evidence="7 13" id="KW-0963">Cytoplasm</keyword>
<comment type="subcellular location">
    <subcellularLocation>
        <location evidence="2 13">Cytoplasm</location>
    </subcellularLocation>
</comment>
<dbReference type="NCBIfam" id="NF001611">
    <property type="entry name" value="PRK00400.1-3"/>
    <property type="match status" value="1"/>
</dbReference>
<dbReference type="AlphaFoldDB" id="A0A918UH60"/>
<reference evidence="14" key="1">
    <citation type="journal article" date="2014" name="Int. J. Syst. Evol. Microbiol.">
        <title>Complete genome sequence of Corynebacterium casei LMG S-19264T (=DSM 44701T), isolated from a smear-ripened cheese.</title>
        <authorList>
            <consortium name="US DOE Joint Genome Institute (JGI-PGF)"/>
            <person name="Walter F."/>
            <person name="Albersmeier A."/>
            <person name="Kalinowski J."/>
            <person name="Ruckert C."/>
        </authorList>
    </citation>
    <scope>NUCLEOTIDE SEQUENCE</scope>
    <source>
        <strain evidence="14">KCTC 32255</strain>
    </source>
</reference>
<evidence type="ECO:0000256" key="7">
    <source>
        <dbReference type="ARBA" id="ARBA00022490"/>
    </source>
</evidence>
<dbReference type="FunFam" id="1.10.287.1080:FF:000002">
    <property type="entry name" value="Histidine biosynthesis bifunctional protein HisIE"/>
    <property type="match status" value="1"/>
</dbReference>
<evidence type="ECO:0000256" key="5">
    <source>
        <dbReference type="ARBA" id="ARBA00012414"/>
    </source>
</evidence>
<evidence type="ECO:0000313" key="15">
    <source>
        <dbReference type="Proteomes" id="UP000648075"/>
    </source>
</evidence>
<name>A0A918UH60_9SPHN</name>
<protein>
    <recommendedName>
        <fullName evidence="6 13">Phosphoribosyl-ATP pyrophosphatase</fullName>
        <shortName evidence="13">PRA-PH</shortName>
        <ecNumber evidence="5 13">3.6.1.31</ecNumber>
    </recommendedName>
</protein>
<dbReference type="RefSeq" id="WP_189621339.1">
    <property type="nucleotide sequence ID" value="NZ_BMZA01000008.1"/>
</dbReference>
<comment type="similarity">
    <text evidence="4 13">Belongs to the PRA-PH family.</text>
</comment>
<comment type="caution">
    <text evidence="14">The sequence shown here is derived from an EMBL/GenBank/DDBJ whole genome shotgun (WGS) entry which is preliminary data.</text>
</comment>
<keyword evidence="10 13" id="KW-0378">Hydrolase</keyword>
<organism evidence="14 15">
    <name type="scientific">Novosphingobium colocasiae</name>
    <dbReference type="NCBI Taxonomy" id="1256513"/>
    <lineage>
        <taxon>Bacteria</taxon>
        <taxon>Pseudomonadati</taxon>
        <taxon>Pseudomonadota</taxon>
        <taxon>Alphaproteobacteria</taxon>
        <taxon>Sphingomonadales</taxon>
        <taxon>Sphingomonadaceae</taxon>
        <taxon>Novosphingobium</taxon>
    </lineage>
</organism>
<dbReference type="Proteomes" id="UP000648075">
    <property type="component" value="Unassembled WGS sequence"/>
</dbReference>
<accession>A0A918UH60</accession>
<gene>
    <name evidence="13 14" type="primary">hisE</name>
    <name evidence="14" type="ORF">GCM10011614_22960</name>
</gene>
<dbReference type="Gene3D" id="1.10.287.1080">
    <property type="entry name" value="MazG-like"/>
    <property type="match status" value="1"/>
</dbReference>
<evidence type="ECO:0000256" key="13">
    <source>
        <dbReference type="HAMAP-Rule" id="MF_01020"/>
    </source>
</evidence>
<dbReference type="EC" id="3.6.1.31" evidence="5 13"/>
<dbReference type="PANTHER" id="PTHR42945:SF9">
    <property type="entry name" value="HISTIDINE BIOSYNTHESIS BIFUNCTIONAL PROTEIN HISIE"/>
    <property type="match status" value="1"/>
</dbReference>
<keyword evidence="9 13" id="KW-0547">Nucleotide-binding</keyword>
<keyword evidence="12 13" id="KW-0368">Histidine biosynthesis</keyword>
<evidence type="ECO:0000313" key="14">
    <source>
        <dbReference type="EMBL" id="GGZ07426.1"/>
    </source>
</evidence>
<dbReference type="NCBIfam" id="NF001613">
    <property type="entry name" value="PRK00400.1-5"/>
    <property type="match status" value="1"/>
</dbReference>
<dbReference type="InterPro" id="IPR021130">
    <property type="entry name" value="PRib-ATP_PPHydrolase-like"/>
</dbReference>
<dbReference type="GO" id="GO:0005737">
    <property type="term" value="C:cytoplasm"/>
    <property type="evidence" value="ECO:0007669"/>
    <property type="project" value="UniProtKB-SubCell"/>
</dbReference>
<keyword evidence="15" id="KW-1185">Reference proteome</keyword>
<evidence type="ECO:0000256" key="8">
    <source>
        <dbReference type="ARBA" id="ARBA00022605"/>
    </source>
</evidence>
<dbReference type="PANTHER" id="PTHR42945">
    <property type="entry name" value="HISTIDINE BIOSYNTHESIS BIFUNCTIONAL PROTEIN"/>
    <property type="match status" value="1"/>
</dbReference>
<dbReference type="CDD" id="cd11534">
    <property type="entry name" value="NTP-PPase_HisIE_like"/>
    <property type="match status" value="1"/>
</dbReference>
<keyword evidence="8 13" id="KW-0028">Amino-acid biosynthesis</keyword>
<dbReference type="NCBIfam" id="TIGR03188">
    <property type="entry name" value="histidine_hisI"/>
    <property type="match status" value="1"/>
</dbReference>
<evidence type="ECO:0000256" key="2">
    <source>
        <dbReference type="ARBA" id="ARBA00004496"/>
    </source>
</evidence>
<evidence type="ECO:0000256" key="1">
    <source>
        <dbReference type="ARBA" id="ARBA00001460"/>
    </source>
</evidence>
<evidence type="ECO:0000256" key="11">
    <source>
        <dbReference type="ARBA" id="ARBA00022840"/>
    </source>
</evidence>
<dbReference type="GO" id="GO:0005524">
    <property type="term" value="F:ATP binding"/>
    <property type="evidence" value="ECO:0007669"/>
    <property type="project" value="UniProtKB-KW"/>
</dbReference>
<reference evidence="14" key="2">
    <citation type="submission" date="2020-09" db="EMBL/GenBank/DDBJ databases">
        <authorList>
            <person name="Sun Q."/>
            <person name="Kim S."/>
        </authorList>
    </citation>
    <scope>NUCLEOTIDE SEQUENCE</scope>
    <source>
        <strain evidence="14">KCTC 32255</strain>
    </source>
</reference>
<evidence type="ECO:0000256" key="12">
    <source>
        <dbReference type="ARBA" id="ARBA00023102"/>
    </source>
</evidence>
<proteinExistence type="inferred from homology"/>
<dbReference type="SUPFAM" id="SSF101386">
    <property type="entry name" value="all-alpha NTP pyrophosphatases"/>
    <property type="match status" value="1"/>
</dbReference>
<dbReference type="GO" id="GO:0000105">
    <property type="term" value="P:L-histidine biosynthetic process"/>
    <property type="evidence" value="ECO:0007669"/>
    <property type="project" value="UniProtKB-UniRule"/>
</dbReference>
<evidence type="ECO:0000256" key="6">
    <source>
        <dbReference type="ARBA" id="ARBA00013336"/>
    </source>
</evidence>
<evidence type="ECO:0000256" key="10">
    <source>
        <dbReference type="ARBA" id="ARBA00022801"/>
    </source>
</evidence>
<dbReference type="Pfam" id="PF01503">
    <property type="entry name" value="PRA-PH"/>
    <property type="match status" value="1"/>
</dbReference>
<keyword evidence="11 13" id="KW-0067">ATP-binding</keyword>
<sequence length="114" mass="11759">MTALPPNPAADTLARLEATIAARAGTDPDASYVARLLAKGVGKIAQKVGEEATETVIAAVSQDEAALTGEAADLLFHLMVLLRARGVPLAAVLAELDRREGTSGIAEKASRPRS</sequence>
<dbReference type="EMBL" id="BMZA01000008">
    <property type="protein sequence ID" value="GGZ07426.1"/>
    <property type="molecule type" value="Genomic_DNA"/>
</dbReference>
<dbReference type="GO" id="GO:0004636">
    <property type="term" value="F:phosphoribosyl-ATP diphosphatase activity"/>
    <property type="evidence" value="ECO:0007669"/>
    <property type="project" value="UniProtKB-UniRule"/>
</dbReference>
<comment type="pathway">
    <text evidence="3 13">Amino-acid biosynthesis; L-histidine biosynthesis; L-histidine from 5-phospho-alpha-D-ribose 1-diphosphate: step 2/9.</text>
</comment>
<dbReference type="HAMAP" id="MF_01020">
    <property type="entry name" value="HisE"/>
    <property type="match status" value="1"/>
</dbReference>
<comment type="catalytic activity">
    <reaction evidence="1 13">
        <text>1-(5-phospho-beta-D-ribosyl)-ATP + H2O = 1-(5-phospho-beta-D-ribosyl)-5'-AMP + diphosphate + H(+)</text>
        <dbReference type="Rhea" id="RHEA:22828"/>
        <dbReference type="ChEBI" id="CHEBI:15377"/>
        <dbReference type="ChEBI" id="CHEBI:15378"/>
        <dbReference type="ChEBI" id="CHEBI:33019"/>
        <dbReference type="ChEBI" id="CHEBI:59457"/>
        <dbReference type="ChEBI" id="CHEBI:73183"/>
        <dbReference type="EC" id="3.6.1.31"/>
    </reaction>
</comment>
<evidence type="ECO:0000256" key="4">
    <source>
        <dbReference type="ARBA" id="ARBA00009392"/>
    </source>
</evidence>